<evidence type="ECO:0000259" key="5">
    <source>
        <dbReference type="Pfam" id="PF00849"/>
    </source>
</evidence>
<dbReference type="NCBIfam" id="TIGR00005">
    <property type="entry name" value="rluA_subfam"/>
    <property type="match status" value="1"/>
</dbReference>
<dbReference type="CDD" id="cd00165">
    <property type="entry name" value="S4"/>
    <property type="match status" value="1"/>
</dbReference>
<keyword evidence="3" id="KW-0413">Isomerase</keyword>
<dbReference type="SUPFAM" id="SSF55120">
    <property type="entry name" value="Pseudouridine synthase"/>
    <property type="match status" value="1"/>
</dbReference>
<feature type="region of interest" description="Disordered" evidence="4">
    <location>
        <begin position="74"/>
        <end position="121"/>
    </location>
</feature>
<dbReference type="PROSITE" id="PS50889">
    <property type="entry name" value="S4"/>
    <property type="match status" value="1"/>
</dbReference>
<gene>
    <name evidence="6" type="ORF">BB559_002899</name>
</gene>
<comment type="similarity">
    <text evidence="3">Belongs to the pseudouridine synthase RluA family.</text>
</comment>
<feature type="compositionally biased region" description="Polar residues" evidence="4">
    <location>
        <begin position="95"/>
        <end position="106"/>
    </location>
</feature>
<dbReference type="GO" id="GO:0000455">
    <property type="term" value="P:enzyme-directed rRNA pseudouridine synthesis"/>
    <property type="evidence" value="ECO:0007669"/>
    <property type="project" value="TreeGrafter"/>
</dbReference>
<comment type="caution">
    <text evidence="6">The sequence shown here is derived from an EMBL/GenBank/DDBJ whole genome shotgun (WGS) entry which is preliminary data.</text>
</comment>
<comment type="catalytic activity">
    <reaction evidence="3">
        <text>a uridine in RNA = a pseudouridine in RNA</text>
        <dbReference type="Rhea" id="RHEA:48348"/>
        <dbReference type="Rhea" id="RHEA-COMP:12068"/>
        <dbReference type="Rhea" id="RHEA-COMP:12069"/>
        <dbReference type="ChEBI" id="CHEBI:65314"/>
        <dbReference type="ChEBI" id="CHEBI:65315"/>
    </reaction>
</comment>
<dbReference type="SUPFAM" id="SSF55174">
    <property type="entry name" value="Alpha-L RNA-binding motif"/>
    <property type="match status" value="1"/>
</dbReference>
<dbReference type="OrthoDB" id="424794at2759"/>
<dbReference type="InterPro" id="IPR006145">
    <property type="entry name" value="PsdUridine_synth_RsuA/RluA"/>
</dbReference>
<evidence type="ECO:0000256" key="2">
    <source>
        <dbReference type="PROSITE-ProRule" id="PRU00182"/>
    </source>
</evidence>
<dbReference type="STRING" id="61424.A0A2T9YRA2"/>
<evidence type="ECO:0000256" key="1">
    <source>
        <dbReference type="PIRSR" id="PIRSR606225-1"/>
    </source>
</evidence>
<dbReference type="CDD" id="cd02557">
    <property type="entry name" value="PseudoU_synth_ScRIB2"/>
    <property type="match status" value="1"/>
</dbReference>
<evidence type="ECO:0000256" key="3">
    <source>
        <dbReference type="RuleBase" id="RU362028"/>
    </source>
</evidence>
<feature type="domain" description="Pseudouridine synthase RsuA/RluA-like" evidence="5">
    <location>
        <begin position="237"/>
        <end position="381"/>
    </location>
</feature>
<dbReference type="InterPro" id="IPR020103">
    <property type="entry name" value="PsdUridine_synth_cat_dom_sf"/>
</dbReference>
<dbReference type="GO" id="GO:0003723">
    <property type="term" value="F:RNA binding"/>
    <property type="evidence" value="ECO:0007669"/>
    <property type="project" value="UniProtKB-KW"/>
</dbReference>
<feature type="active site" evidence="1">
    <location>
        <position position="276"/>
    </location>
</feature>
<evidence type="ECO:0000256" key="4">
    <source>
        <dbReference type="SAM" id="MobiDB-lite"/>
    </source>
</evidence>
<dbReference type="EC" id="5.4.99.-" evidence="3"/>
<dbReference type="PANTHER" id="PTHR21600">
    <property type="entry name" value="MITOCHONDRIAL RNA PSEUDOURIDINE SYNTHASE"/>
    <property type="match status" value="1"/>
</dbReference>
<dbReference type="Proteomes" id="UP000245699">
    <property type="component" value="Unassembled WGS sequence"/>
</dbReference>
<feature type="compositionally biased region" description="Polar residues" evidence="4">
    <location>
        <begin position="34"/>
        <end position="43"/>
    </location>
</feature>
<dbReference type="Pfam" id="PF00849">
    <property type="entry name" value="PseudoU_synth_2"/>
    <property type="match status" value="1"/>
</dbReference>
<reference evidence="6 7" key="1">
    <citation type="journal article" date="2018" name="MBio">
        <title>Comparative Genomics Reveals the Core Gene Toolbox for the Fungus-Insect Symbiosis.</title>
        <authorList>
            <person name="Wang Y."/>
            <person name="Stata M."/>
            <person name="Wang W."/>
            <person name="Stajich J.E."/>
            <person name="White M.M."/>
            <person name="Moncalvo J.M."/>
        </authorList>
    </citation>
    <scope>NUCLEOTIDE SEQUENCE [LARGE SCALE GENOMIC DNA]</scope>
    <source>
        <strain evidence="6 7">AUS-77-4</strain>
    </source>
</reference>
<feature type="compositionally biased region" description="Basic and acidic residues" evidence="4">
    <location>
        <begin position="16"/>
        <end position="33"/>
    </location>
</feature>
<keyword evidence="7" id="KW-1185">Reference proteome</keyword>
<sequence>MISKDLNIQPNSSSEIDLKISLSKEEKKREHSIEINNQENSSVENKKPRIFEEKEATIITDLEKIIEILNNDSEVSNHNKNNKNKNTKSENKGNLKTSTLQVQISSKPKGKEQELSESSKVPESEMKVPIYSFENGLRKVIPYWFTFRAHAKQRWFGKSIYNVFSTEFRDKDPEYYKEAIINGKIMVNEKMVDPEYKIKNGDLITHISHRHEPSVHDKKINILGLVSPTKNTSILGLVKPTGFPVHPSGRYHYNTLLEMLHNEYGFTKLFPTNRLDRLVSGVMVMATNKKTAQVLTEQMSENKISKVYVCRVLGDFPYSEKVVCEAPVRTIAHKLGLNYVDFENGRSCLTEFTKLSSGKHTSVLLCKPKTGRTHQIRVHLQYLGYPIVNDPLYCNPSIWGSSLGANGKPFTENDNLFNQSKIGEGKEIIFEKKSGCEHCSYIEDQDYKYENEQGIWLHALSYSGKNWHFESELPEWAEETFQPCLPKSLIDILQARK</sequence>
<feature type="region of interest" description="Disordered" evidence="4">
    <location>
        <begin position="1"/>
        <end position="47"/>
    </location>
</feature>
<name>A0A2T9YRA2_9FUNG</name>
<dbReference type="GO" id="GO:0009982">
    <property type="term" value="F:pseudouridine synthase activity"/>
    <property type="evidence" value="ECO:0007669"/>
    <property type="project" value="InterPro"/>
</dbReference>
<protein>
    <recommendedName>
        <fullName evidence="3">Pseudouridine synthase</fullName>
        <ecNumber evidence="3">5.4.99.-</ecNumber>
    </recommendedName>
</protein>
<accession>A0A2T9YRA2</accession>
<keyword evidence="2" id="KW-0694">RNA-binding</keyword>
<feature type="compositionally biased region" description="Polar residues" evidence="4">
    <location>
        <begin position="1"/>
        <end position="15"/>
    </location>
</feature>
<organism evidence="6 7">
    <name type="scientific">Furculomyces boomerangus</name>
    <dbReference type="NCBI Taxonomy" id="61424"/>
    <lineage>
        <taxon>Eukaryota</taxon>
        <taxon>Fungi</taxon>
        <taxon>Fungi incertae sedis</taxon>
        <taxon>Zoopagomycota</taxon>
        <taxon>Kickxellomycotina</taxon>
        <taxon>Harpellomycetes</taxon>
        <taxon>Harpellales</taxon>
        <taxon>Harpellaceae</taxon>
        <taxon>Furculomyces</taxon>
    </lineage>
</organism>
<dbReference type="Gene3D" id="3.30.2350.10">
    <property type="entry name" value="Pseudouridine synthase"/>
    <property type="match status" value="1"/>
</dbReference>
<dbReference type="EMBL" id="MBFT01000217">
    <property type="protein sequence ID" value="PVU94875.1"/>
    <property type="molecule type" value="Genomic_DNA"/>
</dbReference>
<dbReference type="PANTHER" id="PTHR21600:SF40">
    <property type="entry name" value="PSEUDOURIDYLATE SYNTHASE RPUSD2"/>
    <property type="match status" value="1"/>
</dbReference>
<proteinExistence type="inferred from homology"/>
<dbReference type="InterPro" id="IPR006225">
    <property type="entry name" value="PsdUridine_synth_RluC/D"/>
</dbReference>
<comment type="function">
    <text evidence="3">Responsible for synthesis of pseudouridine from uracil.</text>
</comment>
<dbReference type="AlphaFoldDB" id="A0A2T9YRA2"/>
<dbReference type="InterPro" id="IPR050188">
    <property type="entry name" value="RluA_PseudoU_synthase"/>
</dbReference>
<evidence type="ECO:0000313" key="7">
    <source>
        <dbReference type="Proteomes" id="UP000245699"/>
    </source>
</evidence>
<evidence type="ECO:0000313" key="6">
    <source>
        <dbReference type="EMBL" id="PVU94875.1"/>
    </source>
</evidence>